<proteinExistence type="predicted"/>
<gene>
    <name evidence="1" type="ORF">BFW01_g10827</name>
</gene>
<dbReference type="EMBL" id="MDYX01000024">
    <property type="protein sequence ID" value="KAF9629624.1"/>
    <property type="molecule type" value="Genomic_DNA"/>
</dbReference>
<reference evidence="1" key="2">
    <citation type="journal article" date="2018" name="DNA Res.">
        <title>Comparative genome and transcriptome analyses reveal adaptations to opportunistic infections in woody plant degrading pathogens of Botryosphaeriaceae.</title>
        <authorList>
            <person name="Yan J.Y."/>
            <person name="Zhao W.S."/>
            <person name="Chen Z."/>
            <person name="Xing Q.K."/>
            <person name="Zhang W."/>
            <person name="Chethana K.W.T."/>
            <person name="Xue M.F."/>
            <person name="Xu J.P."/>
            <person name="Phillips A.J.L."/>
            <person name="Wang Y."/>
            <person name="Liu J.H."/>
            <person name="Liu M."/>
            <person name="Zhou Y."/>
            <person name="Jayawardena R.S."/>
            <person name="Manawasinghe I.S."/>
            <person name="Huang J.B."/>
            <person name="Qiao G.H."/>
            <person name="Fu C.Y."/>
            <person name="Guo F.F."/>
            <person name="Dissanayake A.J."/>
            <person name="Peng Y.L."/>
            <person name="Hyde K.D."/>
            <person name="Li X.H."/>
        </authorList>
    </citation>
    <scope>NUCLEOTIDE SEQUENCE</scope>
    <source>
        <strain evidence="1">CSS-01s</strain>
    </source>
</reference>
<accession>A0A8H7IPI1</accession>
<comment type="caution">
    <text evidence="1">The sequence shown here is derived from an EMBL/GenBank/DDBJ whole genome shotgun (WGS) entry which is preliminary data.</text>
</comment>
<name>A0A8H7IPI1_9PEZI</name>
<protein>
    <submittedName>
        <fullName evidence="1">Uncharacterized protein</fullName>
    </submittedName>
</protein>
<evidence type="ECO:0000313" key="2">
    <source>
        <dbReference type="Proteomes" id="UP000627934"/>
    </source>
</evidence>
<dbReference type="AlphaFoldDB" id="A0A8H7IPI1"/>
<organism evidence="1 2">
    <name type="scientific">Lasiodiplodia theobromae</name>
    <dbReference type="NCBI Taxonomy" id="45133"/>
    <lineage>
        <taxon>Eukaryota</taxon>
        <taxon>Fungi</taxon>
        <taxon>Dikarya</taxon>
        <taxon>Ascomycota</taxon>
        <taxon>Pezizomycotina</taxon>
        <taxon>Dothideomycetes</taxon>
        <taxon>Dothideomycetes incertae sedis</taxon>
        <taxon>Botryosphaeriales</taxon>
        <taxon>Botryosphaeriaceae</taxon>
        <taxon>Lasiodiplodia</taxon>
    </lineage>
</organism>
<reference evidence="1" key="1">
    <citation type="submission" date="2016-08" db="EMBL/GenBank/DDBJ databases">
        <authorList>
            <person name="Yan J."/>
        </authorList>
    </citation>
    <scope>NUCLEOTIDE SEQUENCE</scope>
    <source>
        <strain evidence="1">CSS-01s</strain>
    </source>
</reference>
<sequence>MFSYTTLQVFRANGVRFRNQEMFMDYTLMNDSALLEDPDNTWYDEELHDYYAKTRIDARLAAHMDCITEFAKNKFPGNKVYYTVKLEHIQKEPLYLGLEEPWALSKWRACVWRYDRPRHYRYEMVATPHFAHEHQALQDLEMRLIKMFLGRDDDEAARELFSNWMEKDYSRL</sequence>
<evidence type="ECO:0000313" key="1">
    <source>
        <dbReference type="EMBL" id="KAF9629624.1"/>
    </source>
</evidence>
<dbReference type="Proteomes" id="UP000627934">
    <property type="component" value="Unassembled WGS sequence"/>
</dbReference>